<dbReference type="STRING" id="106549.A0A540MP06"/>
<comment type="caution">
    <text evidence="1">The sequence shown here is derived from an EMBL/GenBank/DDBJ whole genome shotgun (WGS) entry which is preliminary data.</text>
</comment>
<sequence length="89" mass="10835">MEEEQYYRMQQRYVYFQELHDQQLEAQHLVQGNGNIASRLTCPTPRHPYFEVLISNWLEQSNQELIWNNYGERRCRDKTDPGVESGEWR</sequence>
<dbReference type="Proteomes" id="UP000315295">
    <property type="component" value="Unassembled WGS sequence"/>
</dbReference>
<organism evidence="1 2">
    <name type="scientific">Malus baccata</name>
    <name type="common">Siberian crab apple</name>
    <name type="synonym">Pyrus baccata</name>
    <dbReference type="NCBI Taxonomy" id="106549"/>
    <lineage>
        <taxon>Eukaryota</taxon>
        <taxon>Viridiplantae</taxon>
        <taxon>Streptophyta</taxon>
        <taxon>Embryophyta</taxon>
        <taxon>Tracheophyta</taxon>
        <taxon>Spermatophyta</taxon>
        <taxon>Magnoliopsida</taxon>
        <taxon>eudicotyledons</taxon>
        <taxon>Gunneridae</taxon>
        <taxon>Pentapetalae</taxon>
        <taxon>rosids</taxon>
        <taxon>fabids</taxon>
        <taxon>Rosales</taxon>
        <taxon>Rosaceae</taxon>
        <taxon>Amygdaloideae</taxon>
        <taxon>Maleae</taxon>
        <taxon>Malus</taxon>
    </lineage>
</organism>
<keyword evidence="2" id="KW-1185">Reference proteome</keyword>
<evidence type="ECO:0000313" key="1">
    <source>
        <dbReference type="EMBL" id="TQE00536.1"/>
    </source>
</evidence>
<proteinExistence type="predicted"/>
<accession>A0A540MP06</accession>
<name>A0A540MP06_MALBA</name>
<dbReference type="AlphaFoldDB" id="A0A540MP06"/>
<gene>
    <name evidence="1" type="ORF">C1H46_013780</name>
</gene>
<reference evidence="1 2" key="1">
    <citation type="journal article" date="2019" name="G3 (Bethesda)">
        <title>Sequencing of a Wild Apple (Malus baccata) Genome Unravels the Differences Between Cultivated and Wild Apple Species Regarding Disease Resistance and Cold Tolerance.</title>
        <authorList>
            <person name="Chen X."/>
        </authorList>
    </citation>
    <scope>NUCLEOTIDE SEQUENCE [LARGE SCALE GENOMIC DNA]</scope>
    <source>
        <strain evidence="2">cv. Shandingzi</strain>
        <tissue evidence="1">Leaves</tissue>
    </source>
</reference>
<dbReference type="EMBL" id="VIEB01000210">
    <property type="protein sequence ID" value="TQE00536.1"/>
    <property type="molecule type" value="Genomic_DNA"/>
</dbReference>
<protein>
    <submittedName>
        <fullName evidence="1">Uncharacterized protein</fullName>
    </submittedName>
</protein>
<evidence type="ECO:0000313" key="2">
    <source>
        <dbReference type="Proteomes" id="UP000315295"/>
    </source>
</evidence>